<sequence>MSVKTFASSWSSLSSWSWSSSSSSSSWLSSMVLLLFLLLHYCCQFRRYGRHRRRGDATLSVASSIFAQQPPKEVRDRTEPVINESLEPLARTTAITPIGALNYCDLRRRPL</sequence>
<feature type="transmembrane region" description="Helical" evidence="1">
    <location>
        <begin position="25"/>
        <end position="43"/>
    </location>
</feature>
<reference evidence="3" key="1">
    <citation type="submission" date="2013-09" db="EMBL/GenBank/DDBJ databases">
        <title>The Genome Sequence of Anopheles maculatus species B.</title>
        <authorList>
            <consortium name="The Broad Institute Genomics Platform"/>
            <person name="Neafsey D.E."/>
            <person name="Besansky N."/>
            <person name="Howell P."/>
            <person name="Walton C."/>
            <person name="Young S.K."/>
            <person name="Zeng Q."/>
            <person name="Gargeya S."/>
            <person name="Fitzgerald M."/>
            <person name="Haas B."/>
            <person name="Abouelleil A."/>
            <person name="Allen A.W."/>
            <person name="Alvarado L."/>
            <person name="Arachchi H.M."/>
            <person name="Berlin A.M."/>
            <person name="Chapman S.B."/>
            <person name="Gainer-Dewar J."/>
            <person name="Goldberg J."/>
            <person name="Griggs A."/>
            <person name="Gujja S."/>
            <person name="Hansen M."/>
            <person name="Howarth C."/>
            <person name="Imamovic A."/>
            <person name="Ireland A."/>
            <person name="Larimer J."/>
            <person name="McCowan C."/>
            <person name="Murphy C."/>
            <person name="Pearson M."/>
            <person name="Poon T.W."/>
            <person name="Priest M."/>
            <person name="Roberts A."/>
            <person name="Saif S."/>
            <person name="Shea T."/>
            <person name="Sisk P."/>
            <person name="Sykes S."/>
            <person name="Wortman J."/>
            <person name="Nusbaum C."/>
            <person name="Birren B."/>
        </authorList>
    </citation>
    <scope>NUCLEOTIDE SEQUENCE [LARGE SCALE GENOMIC DNA]</scope>
    <source>
        <strain evidence="3">maculatus3</strain>
    </source>
</reference>
<proteinExistence type="predicted"/>
<evidence type="ECO:0000256" key="1">
    <source>
        <dbReference type="SAM" id="Phobius"/>
    </source>
</evidence>
<dbReference type="VEuPathDB" id="VectorBase:AMAM009816"/>
<protein>
    <submittedName>
        <fullName evidence="2">Uncharacterized protein</fullName>
    </submittedName>
</protein>
<keyword evidence="1" id="KW-1133">Transmembrane helix</keyword>
<name>A0A182SMN3_9DIPT</name>
<evidence type="ECO:0000313" key="2">
    <source>
        <dbReference type="EnsemblMetazoa" id="AMAM009816-PA"/>
    </source>
</evidence>
<keyword evidence="1" id="KW-0472">Membrane</keyword>
<keyword evidence="1" id="KW-0812">Transmembrane</keyword>
<accession>A0A182SMN3</accession>
<dbReference type="Proteomes" id="UP000075901">
    <property type="component" value="Unassembled WGS sequence"/>
</dbReference>
<evidence type="ECO:0000313" key="3">
    <source>
        <dbReference type="Proteomes" id="UP000075901"/>
    </source>
</evidence>
<reference evidence="2" key="2">
    <citation type="submission" date="2020-05" db="UniProtKB">
        <authorList>
            <consortium name="EnsemblMetazoa"/>
        </authorList>
    </citation>
    <scope>IDENTIFICATION</scope>
    <source>
        <strain evidence="2">maculatus3</strain>
    </source>
</reference>
<dbReference type="EnsemblMetazoa" id="AMAM009816-RA">
    <property type="protein sequence ID" value="AMAM009816-PA"/>
    <property type="gene ID" value="AMAM009816"/>
</dbReference>
<keyword evidence="3" id="KW-1185">Reference proteome</keyword>
<dbReference type="AlphaFoldDB" id="A0A182SMN3"/>
<organism evidence="2 3">
    <name type="scientific">Anopheles maculatus</name>
    <dbReference type="NCBI Taxonomy" id="74869"/>
    <lineage>
        <taxon>Eukaryota</taxon>
        <taxon>Metazoa</taxon>
        <taxon>Ecdysozoa</taxon>
        <taxon>Arthropoda</taxon>
        <taxon>Hexapoda</taxon>
        <taxon>Insecta</taxon>
        <taxon>Pterygota</taxon>
        <taxon>Neoptera</taxon>
        <taxon>Endopterygota</taxon>
        <taxon>Diptera</taxon>
        <taxon>Nematocera</taxon>
        <taxon>Culicoidea</taxon>
        <taxon>Culicidae</taxon>
        <taxon>Anophelinae</taxon>
        <taxon>Anopheles</taxon>
        <taxon>Anopheles maculatus group</taxon>
    </lineage>
</organism>